<dbReference type="AlphaFoldDB" id="A0A2Z6EYE0"/>
<dbReference type="InterPro" id="IPR025296">
    <property type="entry name" value="DUF4158"/>
</dbReference>
<dbReference type="EMBL" id="AP018150">
    <property type="protein sequence ID" value="BBE10388.1"/>
    <property type="molecule type" value="Genomic_DNA"/>
</dbReference>
<dbReference type="GO" id="GO:0003677">
    <property type="term" value="F:DNA binding"/>
    <property type="evidence" value="ECO:0007669"/>
    <property type="project" value="UniProtKB-KW"/>
</dbReference>
<name>A0A2Z6EYE0_9BURK</name>
<dbReference type="NCBIfam" id="NF033527">
    <property type="entry name" value="transpos_Tn3"/>
    <property type="match status" value="1"/>
</dbReference>
<protein>
    <submittedName>
        <fullName evidence="5">Transposase Tn3 family protein</fullName>
    </submittedName>
</protein>
<reference evidence="5 6" key="1">
    <citation type="journal article" date="2018" name="Microbes Environ.">
        <title>Comparative Genomic Insights into Endofungal Lifestyles of Two Bacterial Endosymbionts, Mycoavidus cysteinexigens and Burkholderia rhizoxinica.</title>
        <authorList>
            <person name="Sharmin D."/>
            <person name="Guo Y."/>
            <person name="Nishizawa T."/>
            <person name="Ohshima S."/>
            <person name="Sato Y."/>
            <person name="Takashima Y."/>
            <person name="Narisawa K."/>
            <person name="Ohta H."/>
        </authorList>
    </citation>
    <scope>NUCLEOTIDE SEQUENCE [LARGE SCALE GENOMIC DNA]</scope>
    <source>
        <strain evidence="5 6">B1-EB</strain>
    </source>
</reference>
<sequence>MDHWRVPYLGLRQIPAELNEFELNIFFTFSTRERTLIDARRKGLYRLALALHIGYLRMAGRTLDAYKYVPKELWAHLGKQLNIHAPDIGTLRALYQTRPRTLVDHQQLAHKTLGFAIMTEHQRRYLVRWLKEILSGCPDSSTLLAQIKVWLYDHRILISHDRILKHLIAEAIRNHESYLEETLSKRIGTPVIEQWCRQLLAPESKYGGNLQQWLWKVPLRHSTAQMGELFDKIECLYALEGVVNWPIELNEALVRHYARRCAKRPPSISKRIQFPARQLEAACFIRYALCAATDQLLWMFRRWVMNVTHEAGKQVDVNRSNETKATIELAEAIKALAQDKSLQLVSLRTKICELADQVLQYHAPSRLSLIRLQLMTKNQQVRAMFTKLVKLPFKSETQHPVIDAITVLRSLYSKNGGIELPNSVNIKLGRAWRNAINGYDRVNALHAFEWATLFALRLALRNGSGYVDHSFSFRSATALLIPEGEWKVKRNYYYGHLNLPQDPRVFLDQIVEHLDQGLERLHNAVIHGEVRIDVDGVHVESFAAQCEDAHLDALRRAIFKDRPLGQLPEIILEIDSQVRFSWILLGREPRSRSELLLVYAAVLAHGTSLSAADIARMIPELSSKAIRQMMRMTADERKLREASNMILEFMHRHPIAAHWGRDDLASSDMMSLETTRTVWQARVDPRRRTASIGIYTHVRDRWGIFYNQPILLKERQAGAAIEGVVRQSKADDVTQLAVDTHGYTDFGIAIGKGLRFDICPRLQHMRDRRLHVPIDHRAPAELLPVIRGDVNLESIVAIYDEFVRVVASIHSGHCTAVQALQRFGSAARGQDVYDGGVQLGQLLRTIFLIDYFTNPEFRRELQHALNRGEAVHTIQRAVHIGKIPTELAKRWETLAAVSSSLSLLTNALLAWNTQHMQRAVERIEAISSEKLQPEDLRRIAPTNLEGINLRGTFDFPLANYASRILPSSVRKVMPSTKGVAG</sequence>
<evidence type="ECO:0000256" key="1">
    <source>
        <dbReference type="ARBA" id="ARBA00009402"/>
    </source>
</evidence>
<dbReference type="Pfam" id="PF01526">
    <property type="entry name" value="DDE_Tnp_Tn3"/>
    <property type="match status" value="1"/>
</dbReference>
<keyword evidence="4" id="KW-0233">DNA recombination</keyword>
<keyword evidence="6" id="KW-1185">Reference proteome</keyword>
<dbReference type="Proteomes" id="UP000282597">
    <property type="component" value="Chromosome"/>
</dbReference>
<evidence type="ECO:0000256" key="3">
    <source>
        <dbReference type="ARBA" id="ARBA00023125"/>
    </source>
</evidence>
<proteinExistence type="inferred from homology"/>
<evidence type="ECO:0000313" key="6">
    <source>
        <dbReference type="Proteomes" id="UP000282597"/>
    </source>
</evidence>
<dbReference type="Pfam" id="PF13700">
    <property type="entry name" value="DUF4158"/>
    <property type="match status" value="1"/>
</dbReference>
<keyword evidence="3" id="KW-0238">DNA-binding</keyword>
<dbReference type="InterPro" id="IPR047653">
    <property type="entry name" value="Tn3-like_transpos"/>
</dbReference>
<dbReference type="GO" id="GO:0004803">
    <property type="term" value="F:transposase activity"/>
    <property type="evidence" value="ECO:0007669"/>
    <property type="project" value="InterPro"/>
</dbReference>
<keyword evidence="2" id="KW-0815">Transposition</keyword>
<dbReference type="InterPro" id="IPR002513">
    <property type="entry name" value="Tn3_Tnp_DDE_dom"/>
</dbReference>
<comment type="similarity">
    <text evidence="1">Belongs to the transposase 7 family.</text>
</comment>
<evidence type="ECO:0000256" key="2">
    <source>
        <dbReference type="ARBA" id="ARBA00022578"/>
    </source>
</evidence>
<evidence type="ECO:0000256" key="4">
    <source>
        <dbReference type="ARBA" id="ARBA00023172"/>
    </source>
</evidence>
<dbReference type="KEGG" id="mcys:MCB1EB_2227"/>
<organism evidence="5 6">
    <name type="scientific">Mycoavidus cysteinexigens</name>
    <dbReference type="NCBI Taxonomy" id="1553431"/>
    <lineage>
        <taxon>Bacteria</taxon>
        <taxon>Pseudomonadati</taxon>
        <taxon>Pseudomonadota</taxon>
        <taxon>Betaproteobacteria</taxon>
        <taxon>Burkholderiales</taxon>
        <taxon>Burkholderiaceae</taxon>
        <taxon>Mycoavidus</taxon>
    </lineage>
</organism>
<accession>A0A2Z6EYE0</accession>
<evidence type="ECO:0000313" key="5">
    <source>
        <dbReference type="EMBL" id="BBE10388.1"/>
    </source>
</evidence>
<dbReference type="GO" id="GO:0006313">
    <property type="term" value="P:DNA transposition"/>
    <property type="evidence" value="ECO:0007669"/>
    <property type="project" value="InterPro"/>
</dbReference>
<gene>
    <name evidence="5" type="ORF">MCB1EB_2227</name>
</gene>
<dbReference type="RefSeq" id="WP_045364151.1">
    <property type="nucleotide sequence ID" value="NZ_AP018150.1"/>
</dbReference>